<evidence type="ECO:0000313" key="2">
    <source>
        <dbReference type="EMBL" id="MBO8436878.1"/>
    </source>
</evidence>
<reference evidence="2" key="2">
    <citation type="journal article" date="2021" name="PeerJ">
        <title>Extensive microbial diversity within the chicken gut microbiome revealed by metagenomics and culture.</title>
        <authorList>
            <person name="Gilroy R."/>
            <person name="Ravi A."/>
            <person name="Getino M."/>
            <person name="Pursley I."/>
            <person name="Horton D.L."/>
            <person name="Alikhan N.F."/>
            <person name="Baker D."/>
            <person name="Gharbi K."/>
            <person name="Hall N."/>
            <person name="Watson M."/>
            <person name="Adriaenssens E.M."/>
            <person name="Foster-Nyarko E."/>
            <person name="Jarju S."/>
            <person name="Secka A."/>
            <person name="Antonio M."/>
            <person name="Oren A."/>
            <person name="Chaudhuri R.R."/>
            <person name="La Ragione R."/>
            <person name="Hildebrand F."/>
            <person name="Pallen M.J."/>
        </authorList>
    </citation>
    <scope>NUCLEOTIDE SEQUENCE</scope>
    <source>
        <strain evidence="2">7293</strain>
    </source>
</reference>
<feature type="domain" description="PA14" evidence="1">
    <location>
        <begin position="101"/>
        <end position="134"/>
    </location>
</feature>
<comment type="caution">
    <text evidence="2">The sequence shown here is derived from an EMBL/GenBank/DDBJ whole genome shotgun (WGS) entry which is preliminary data.</text>
</comment>
<dbReference type="SUPFAM" id="SSF56988">
    <property type="entry name" value="Anthrax protective antigen"/>
    <property type="match status" value="1"/>
</dbReference>
<dbReference type="Pfam" id="PF07691">
    <property type="entry name" value="PA14"/>
    <property type="match status" value="1"/>
</dbReference>
<protein>
    <recommendedName>
        <fullName evidence="1">PA14 domain-containing protein</fullName>
    </recommendedName>
</protein>
<dbReference type="Proteomes" id="UP000823615">
    <property type="component" value="Unassembled WGS sequence"/>
</dbReference>
<name>A0A9D9E0H4_9SPIO</name>
<dbReference type="AlphaFoldDB" id="A0A9D9E0H4"/>
<dbReference type="EMBL" id="JADIMT010000092">
    <property type="protein sequence ID" value="MBO8436878.1"/>
    <property type="molecule type" value="Genomic_DNA"/>
</dbReference>
<sequence length="808" mass="92403">MQQLRYPIEQGNSLSHWLYSGIEEQPVDSPAQSFYAPINLGEAYVQIVYPVRKYFLSHHDVAKTVLYNGPYPKAWFPFEDSKVNFSTARPTPTFMWTNLKSTVTVPESGNYPFSIATCGAIKLWVDGEEVITYAPYDRNIPHTKEFSIELTTGAHIFQLYMDELAERDAFFYFDFIYHGSNTIEQSFETTADENDAKEAERFLESLSLTCFTYCFGGIEADFDTSMLSHSLVMSVKGIGDDKTFTVEPGMSHLKLAEGFSDTASSKACFSATVGNLVIERKILYNTAPVYMTELPIHSSIEERKREALQFAALHGDALMHQAMALMSIENRISERCRSYIERSLSMIERKEDCADFVMAPLLWSMKKDKALYPEDLYERAKSAVLNFRYWIDEKGSDSMWYFSENHAFLFHTSQYLAGILFPDERFAVSGRKGSEQRKIGKANLMTWFRNFSLYHYAEWNSATYFPVDLIGLFSLYSAAEDEDIIKKTIDALDYTFRIIRDNTFKGIMTASFGRAYEGTVKAKELNEPSFLSYIAFGEGHATKHNRASILFSLSSYIPPYSMIEPLNDGEIRTTVTVQGLAPVWTYRAETKYWSLSSAEEFKPFQHGHQQHIMDCTFGAEAPFFINHPGERAYSGENRPAYWAGNGTVPLIIQYKGLAIMIFSTEEKEVVKYIHAYFPTWFYDEWSVEDHYVFASSKDGYLGVYFSSNPHLVTWGMNRGREIIADGEKQMCIVRLSDRAECGSFAHFKELFKSMAISYDSDSDSASADDFSYGILEAGRNKIPTLNGEFYDWRYASGYERLTEQTEAH</sequence>
<gene>
    <name evidence="2" type="ORF">IAA97_07870</name>
</gene>
<evidence type="ECO:0000259" key="1">
    <source>
        <dbReference type="Pfam" id="PF07691"/>
    </source>
</evidence>
<organism evidence="2 3">
    <name type="scientific">Candidatus Ornithospirochaeta stercoripullorum</name>
    <dbReference type="NCBI Taxonomy" id="2840899"/>
    <lineage>
        <taxon>Bacteria</taxon>
        <taxon>Pseudomonadati</taxon>
        <taxon>Spirochaetota</taxon>
        <taxon>Spirochaetia</taxon>
        <taxon>Spirochaetales</taxon>
        <taxon>Spirochaetaceae</taxon>
        <taxon>Spirochaetaceae incertae sedis</taxon>
        <taxon>Candidatus Ornithospirochaeta</taxon>
    </lineage>
</organism>
<accession>A0A9D9E0H4</accession>
<evidence type="ECO:0000313" key="3">
    <source>
        <dbReference type="Proteomes" id="UP000823615"/>
    </source>
</evidence>
<proteinExistence type="predicted"/>
<dbReference type="InterPro" id="IPR011658">
    <property type="entry name" value="PA14_dom"/>
</dbReference>
<reference evidence="2" key="1">
    <citation type="submission" date="2020-10" db="EMBL/GenBank/DDBJ databases">
        <authorList>
            <person name="Gilroy R."/>
        </authorList>
    </citation>
    <scope>NUCLEOTIDE SEQUENCE</scope>
    <source>
        <strain evidence="2">7293</strain>
    </source>
</reference>